<reference evidence="2" key="1">
    <citation type="submission" date="2022-06" db="EMBL/GenBank/DDBJ databases">
        <title>Complete genome sequence of Streptomyces nigrescens HEK616.</title>
        <authorList>
            <person name="Asamizu S."/>
            <person name="Onaka H."/>
        </authorList>
    </citation>
    <scope>NUCLEOTIDE SEQUENCE</scope>
    <source>
        <strain evidence="2">HEK616</strain>
    </source>
</reference>
<sequence>MPVVDGAVRRVGKGCDPATGQGPGGRRGGDATRTGEAALRFMTLLRTDENAMPAGGSGGWTSRRAPGCDARGAPYVATGSGGSCRASQAR</sequence>
<dbReference type="EMBL" id="AP026073">
    <property type="protein sequence ID" value="BDM72307.1"/>
    <property type="molecule type" value="Genomic_DNA"/>
</dbReference>
<gene>
    <name evidence="2" type="ORF">HEK616_57940</name>
</gene>
<dbReference type="Proteomes" id="UP001059597">
    <property type="component" value="Chromosome"/>
</dbReference>
<evidence type="ECO:0000313" key="3">
    <source>
        <dbReference type="Proteomes" id="UP001059597"/>
    </source>
</evidence>
<name>A0ABM8A113_STRNI</name>
<evidence type="ECO:0000256" key="1">
    <source>
        <dbReference type="SAM" id="MobiDB-lite"/>
    </source>
</evidence>
<proteinExistence type="predicted"/>
<evidence type="ECO:0000313" key="2">
    <source>
        <dbReference type="EMBL" id="BDM72307.1"/>
    </source>
</evidence>
<organism evidence="2 3">
    <name type="scientific">Streptomyces nigrescens</name>
    <dbReference type="NCBI Taxonomy" id="1920"/>
    <lineage>
        <taxon>Bacteria</taxon>
        <taxon>Bacillati</taxon>
        <taxon>Actinomycetota</taxon>
        <taxon>Actinomycetes</taxon>
        <taxon>Kitasatosporales</taxon>
        <taxon>Streptomycetaceae</taxon>
        <taxon>Streptomyces</taxon>
    </lineage>
</organism>
<accession>A0ABM8A113</accession>
<protein>
    <submittedName>
        <fullName evidence="2">Uncharacterized protein</fullName>
    </submittedName>
</protein>
<keyword evidence="3" id="KW-1185">Reference proteome</keyword>
<feature type="region of interest" description="Disordered" evidence="1">
    <location>
        <begin position="1"/>
        <end position="35"/>
    </location>
</feature>